<gene>
    <name evidence="3" type="ORF">PFX98_15370</name>
</gene>
<keyword evidence="3" id="KW-0969">Cilium</keyword>
<accession>A0AA95NCI2</accession>
<keyword evidence="4" id="KW-1185">Reference proteome</keyword>
<sequence length="478" mass="47361">MHTNKSAALSNTLTNLLPGSAAGKQRSAGTELGASFATLFKSSREQTPAAPPKAASPAPAPASAPAPAPAPSATAAKPAAPKPGATRQQGPDAEHTQDRNAEDATAPAAESKARASTKHAAAKQAPDANTAEAGQRALAATADVAVDARCTDPAELGDEAGTDKAEADGEDQSGVAIAAGAQPQAAATALPQLSAEQLAAQLQAATRRPESDEPTAAGSEEGAVSGGEHRIEHAHARPGAPELAAADAATAGADPAAAQSAATAAGPANPLARPELAGLQAAGAEASAAPLKPADTEGHGALSFQQMLGQASQTQANAAANPGGAAADTRMLPIRQELHSPGFAPAMGAQLSLLASEGVQSAQLLLNPAEMGPVAVQIVLDGQQAQISFHSDQAETRAVLERSLPDLAAALRENGLTLSGGGVFQQDAGTRQQQQADAAAQARGQARGHLNSGMGEPEPLPAAPRRAAVARGVLDTYA</sequence>
<feature type="compositionally biased region" description="Basic and acidic residues" evidence="1">
    <location>
        <begin position="92"/>
        <end position="102"/>
    </location>
</feature>
<dbReference type="InterPro" id="IPR021136">
    <property type="entry name" value="Flagellar_hook_control-like_C"/>
</dbReference>
<feature type="region of interest" description="Disordered" evidence="1">
    <location>
        <begin position="427"/>
        <end position="467"/>
    </location>
</feature>
<dbReference type="PANTHER" id="PTHR37533:SF2">
    <property type="entry name" value="FLAGELLAR HOOK-LENGTH CONTROL PROTEIN"/>
    <property type="match status" value="1"/>
</dbReference>
<dbReference type="RefSeq" id="WP_285231361.1">
    <property type="nucleotide sequence ID" value="NZ_CP116346.1"/>
</dbReference>
<organism evidence="3 4">
    <name type="scientific">Paucibacter sediminis</name>
    <dbReference type="NCBI Taxonomy" id="3019553"/>
    <lineage>
        <taxon>Bacteria</taxon>
        <taxon>Pseudomonadati</taxon>
        <taxon>Pseudomonadota</taxon>
        <taxon>Betaproteobacteria</taxon>
        <taxon>Burkholderiales</taxon>
        <taxon>Sphaerotilaceae</taxon>
        <taxon>Roseateles</taxon>
    </lineage>
</organism>
<evidence type="ECO:0000259" key="2">
    <source>
        <dbReference type="Pfam" id="PF02120"/>
    </source>
</evidence>
<evidence type="ECO:0000313" key="4">
    <source>
        <dbReference type="Proteomes" id="UP001177769"/>
    </source>
</evidence>
<dbReference type="CDD" id="cd17470">
    <property type="entry name" value="T3SS_Flik_C"/>
    <property type="match status" value="1"/>
</dbReference>
<protein>
    <submittedName>
        <fullName evidence="3">Flagellar hook-length control protein FliK</fullName>
    </submittedName>
</protein>
<feature type="compositionally biased region" description="Low complexity" evidence="1">
    <location>
        <begin position="71"/>
        <end position="86"/>
    </location>
</feature>
<feature type="compositionally biased region" description="Low complexity" evidence="1">
    <location>
        <begin position="176"/>
        <end position="205"/>
    </location>
</feature>
<name>A0AA95NCI2_9BURK</name>
<feature type="compositionally biased region" description="Pro residues" evidence="1">
    <location>
        <begin position="58"/>
        <end position="70"/>
    </location>
</feature>
<dbReference type="KEGG" id="pais:PFX98_15370"/>
<dbReference type="Pfam" id="PF02120">
    <property type="entry name" value="Flg_hook"/>
    <property type="match status" value="1"/>
</dbReference>
<feature type="domain" description="Flagellar hook-length control protein-like C-terminal" evidence="2">
    <location>
        <begin position="352"/>
        <end position="430"/>
    </location>
</feature>
<keyword evidence="3" id="KW-0282">Flagellum</keyword>
<feature type="compositionally biased region" description="Low complexity" evidence="1">
    <location>
        <begin position="427"/>
        <end position="448"/>
    </location>
</feature>
<feature type="compositionally biased region" description="Polar residues" evidence="1">
    <location>
        <begin position="1"/>
        <end position="17"/>
    </location>
</feature>
<reference evidence="3" key="1">
    <citation type="submission" date="2023-01" db="EMBL/GenBank/DDBJ databases">
        <title>Whole genome sequence of Paucibacter sp. S2-9 isolated from pond sediment.</title>
        <authorList>
            <person name="Jung J.Y."/>
        </authorList>
    </citation>
    <scope>NUCLEOTIDE SEQUENCE</scope>
    <source>
        <strain evidence="3">S2-9</strain>
    </source>
</reference>
<evidence type="ECO:0000256" key="1">
    <source>
        <dbReference type="SAM" id="MobiDB-lite"/>
    </source>
</evidence>
<feature type="compositionally biased region" description="Low complexity" evidence="1">
    <location>
        <begin position="237"/>
        <end position="271"/>
    </location>
</feature>
<dbReference type="InterPro" id="IPR038610">
    <property type="entry name" value="FliK-like_C_sf"/>
</dbReference>
<dbReference type="InterPro" id="IPR052563">
    <property type="entry name" value="FliK"/>
</dbReference>
<feature type="region of interest" description="Disordered" evidence="1">
    <location>
        <begin position="150"/>
        <end position="271"/>
    </location>
</feature>
<evidence type="ECO:0000313" key="3">
    <source>
        <dbReference type="EMBL" id="WIT10292.1"/>
    </source>
</evidence>
<dbReference type="Gene3D" id="3.30.750.140">
    <property type="match status" value="1"/>
</dbReference>
<dbReference type="EMBL" id="CP116346">
    <property type="protein sequence ID" value="WIT10292.1"/>
    <property type="molecule type" value="Genomic_DNA"/>
</dbReference>
<dbReference type="Proteomes" id="UP001177769">
    <property type="component" value="Chromosome"/>
</dbReference>
<feature type="region of interest" description="Disordered" evidence="1">
    <location>
        <begin position="1"/>
        <end position="137"/>
    </location>
</feature>
<dbReference type="AlphaFoldDB" id="A0AA95NCI2"/>
<keyword evidence="3" id="KW-0966">Cell projection</keyword>
<proteinExistence type="predicted"/>
<dbReference type="PANTHER" id="PTHR37533">
    <property type="entry name" value="FLAGELLAR HOOK-LENGTH CONTROL PROTEIN"/>
    <property type="match status" value="1"/>
</dbReference>